<dbReference type="SUPFAM" id="SSF55315">
    <property type="entry name" value="L30e-like"/>
    <property type="match status" value="1"/>
</dbReference>
<protein>
    <submittedName>
        <fullName evidence="2">Putative ribosomal protein L7Ae-like</fullName>
    </submittedName>
</protein>
<dbReference type="RefSeq" id="WP_075752812.1">
    <property type="nucleotide sequence ID" value="NZ_LT608335.1"/>
</dbReference>
<evidence type="ECO:0000313" key="2">
    <source>
        <dbReference type="EMBL" id="SCM81792.1"/>
    </source>
</evidence>
<organism evidence="2">
    <name type="scientific">uncultured Sporomusa sp</name>
    <dbReference type="NCBI Taxonomy" id="307249"/>
    <lineage>
        <taxon>Bacteria</taxon>
        <taxon>Bacillati</taxon>
        <taxon>Bacillota</taxon>
        <taxon>Negativicutes</taxon>
        <taxon>Selenomonadales</taxon>
        <taxon>Sporomusaceae</taxon>
        <taxon>Sporomusa</taxon>
        <taxon>environmental samples</taxon>
    </lineage>
</organism>
<keyword evidence="2" id="KW-0687">Ribonucleoprotein</keyword>
<proteinExistence type="predicted"/>
<dbReference type="AlphaFoldDB" id="A0A212LW91"/>
<gene>
    <name evidence="2" type="ORF">KL86SPO_40276</name>
</gene>
<evidence type="ECO:0000259" key="1">
    <source>
        <dbReference type="Pfam" id="PF01248"/>
    </source>
</evidence>
<dbReference type="GO" id="GO:0005840">
    <property type="term" value="C:ribosome"/>
    <property type="evidence" value="ECO:0007669"/>
    <property type="project" value="UniProtKB-KW"/>
</dbReference>
<dbReference type="Pfam" id="PF01248">
    <property type="entry name" value="Ribosomal_L7Ae"/>
    <property type="match status" value="1"/>
</dbReference>
<dbReference type="InterPro" id="IPR029064">
    <property type="entry name" value="Ribosomal_eL30-like_sf"/>
</dbReference>
<sequence length="84" mass="8813">MSSEELEGLKTARKAIGAKQAVRAVEKGLAAKVYLADDADRRVVAPLAQLCDQKGIEVNEKMTMTELGKACGIEVGAAAVALLK</sequence>
<dbReference type="Gene3D" id="3.30.1330.30">
    <property type="match status" value="1"/>
</dbReference>
<feature type="domain" description="Ribosomal protein eL8/eL30/eS12/Gadd45" evidence="1">
    <location>
        <begin position="10"/>
        <end position="82"/>
    </location>
</feature>
<keyword evidence="2" id="KW-0689">Ribosomal protein</keyword>
<reference evidence="2" key="1">
    <citation type="submission" date="2016-08" db="EMBL/GenBank/DDBJ databases">
        <authorList>
            <person name="Seilhamer J.J."/>
        </authorList>
    </citation>
    <scope>NUCLEOTIDE SEQUENCE</scope>
    <source>
        <strain evidence="2">86</strain>
    </source>
</reference>
<dbReference type="EMBL" id="FMJE01000004">
    <property type="protein sequence ID" value="SCM81792.1"/>
    <property type="molecule type" value="Genomic_DNA"/>
</dbReference>
<accession>A0A212LW91</accession>
<dbReference type="InterPro" id="IPR004038">
    <property type="entry name" value="Ribosomal_eL8/eL30/eS12/Gad45"/>
</dbReference>
<name>A0A212LW91_9FIRM</name>
<dbReference type="PRINTS" id="PR00884">
    <property type="entry name" value="RIBOSOMALHS6"/>
</dbReference>